<keyword evidence="4" id="KW-0677">Repeat</keyword>
<evidence type="ECO:0000256" key="1">
    <source>
        <dbReference type="ARBA" id="ARBA00004236"/>
    </source>
</evidence>
<dbReference type="EMBL" id="HBUE01013118">
    <property type="protein sequence ID" value="CAG6449393.1"/>
    <property type="molecule type" value="Transcribed_RNA"/>
</dbReference>
<dbReference type="InterPro" id="IPR002110">
    <property type="entry name" value="Ankyrin_rpt"/>
</dbReference>
<dbReference type="PROSITE" id="PS50297">
    <property type="entry name" value="ANK_REP_REGION"/>
    <property type="match status" value="1"/>
</dbReference>
<evidence type="ECO:0000256" key="4">
    <source>
        <dbReference type="ARBA" id="ARBA00022737"/>
    </source>
</evidence>
<organism evidence="12">
    <name type="scientific">Culex pipiens</name>
    <name type="common">House mosquito</name>
    <dbReference type="NCBI Taxonomy" id="7175"/>
    <lineage>
        <taxon>Eukaryota</taxon>
        <taxon>Metazoa</taxon>
        <taxon>Ecdysozoa</taxon>
        <taxon>Arthropoda</taxon>
        <taxon>Hexapoda</taxon>
        <taxon>Insecta</taxon>
        <taxon>Pterygota</taxon>
        <taxon>Neoptera</taxon>
        <taxon>Endopterygota</taxon>
        <taxon>Diptera</taxon>
        <taxon>Nematocera</taxon>
        <taxon>Culicoidea</taxon>
        <taxon>Culicidae</taxon>
        <taxon>Culicinae</taxon>
        <taxon>Culicini</taxon>
        <taxon>Culex</taxon>
        <taxon>Culex</taxon>
    </lineage>
</organism>
<feature type="compositionally biased region" description="Polar residues" evidence="10">
    <location>
        <begin position="331"/>
        <end position="343"/>
    </location>
</feature>
<dbReference type="SUPFAM" id="SSF48403">
    <property type="entry name" value="Ankyrin repeat"/>
    <property type="match status" value="1"/>
</dbReference>
<dbReference type="GO" id="GO:0005770">
    <property type="term" value="C:late endosome"/>
    <property type="evidence" value="ECO:0007669"/>
    <property type="project" value="UniProtKB-SubCell"/>
</dbReference>
<evidence type="ECO:0000256" key="6">
    <source>
        <dbReference type="ARBA" id="ARBA00023136"/>
    </source>
</evidence>
<dbReference type="FunFam" id="1.25.40.20:FF:000057">
    <property type="entry name" value="Ankyrin repeat domain-containing protein 13B"/>
    <property type="match status" value="1"/>
</dbReference>
<name>A0A8D8A351_CULPI</name>
<protein>
    <submittedName>
        <fullName evidence="12">Ankyrin repeat domain-containing protein 13D</fullName>
    </submittedName>
</protein>
<dbReference type="PANTHER" id="PTHR12447">
    <property type="entry name" value="ANKYRIN REPEAT DOMAIN-CONTAINING PROTEIN 13"/>
    <property type="match status" value="1"/>
</dbReference>
<dbReference type="PANTHER" id="PTHR12447:SF31">
    <property type="entry name" value="LD31969P"/>
    <property type="match status" value="1"/>
</dbReference>
<keyword evidence="6" id="KW-0472">Membrane</keyword>
<evidence type="ECO:0000256" key="5">
    <source>
        <dbReference type="ARBA" id="ARBA00022753"/>
    </source>
</evidence>
<dbReference type="InterPro" id="IPR003903">
    <property type="entry name" value="UIM_dom"/>
</dbReference>
<dbReference type="SMART" id="SM00248">
    <property type="entry name" value="ANK"/>
    <property type="match status" value="3"/>
</dbReference>
<dbReference type="PROSITE" id="PS50088">
    <property type="entry name" value="ANK_REPEAT"/>
    <property type="match status" value="1"/>
</dbReference>
<evidence type="ECO:0000259" key="11">
    <source>
        <dbReference type="Pfam" id="PF11904"/>
    </source>
</evidence>
<accession>A0A8D8A351</accession>
<evidence type="ECO:0000256" key="8">
    <source>
        <dbReference type="PROSITE-ProRule" id="PRU00023"/>
    </source>
</evidence>
<evidence type="ECO:0000256" key="10">
    <source>
        <dbReference type="SAM" id="MobiDB-lite"/>
    </source>
</evidence>
<dbReference type="SMART" id="SM00726">
    <property type="entry name" value="UIM"/>
    <property type="match status" value="3"/>
</dbReference>
<comment type="function">
    <text evidence="7">Ubiquitin-binding protein that specifically recognizes and binds 'Lys-63'-linked ubiquitin. Does not bind 'Lys-48'-linked ubiquitin. Positively regulates the internalization of ligand-activated EGFR by binding to the Ub moiety of ubiquitinated EGFR at the cell membrane.</text>
</comment>
<keyword evidence="9" id="KW-0175">Coiled coil</keyword>
<dbReference type="GO" id="GO:0140036">
    <property type="term" value="F:ubiquitin-modified protein reader activity"/>
    <property type="evidence" value="ECO:0007669"/>
    <property type="project" value="UniProtKB-ARBA"/>
</dbReference>
<sequence>MITVEQIAAKYPLHWFVWNNDFRELQQALEKGEHDLEQLDPRGRTPLMLAVKLCHLECVKALLGAKANANFEHDGWSVVQEAVCSGDTQILTAVLEVRDLQRHIKRVSHVPQLLQHLQDTPDFYVEMKWEFTSWVPLMSRVCPSDTYKVYKRGSNVRIDTTLLGFDNNSWQRGNRSYIFKGHAETATMIEIDHDTGEVSVEHMRNLEAEAIDGIPPSKESVALRLQAPVICNHIDMDKISFERNKSGFWGWRSEKSENINGYECKVYGASNVEFITRTRNEHLSEEQARIKSSRTPLQHFLGMAEEDYDHAGSNASPSALKDSCASPLLVDSNTNSPVHEPTTSSSSSSNDSAIAKAPSPEEYFSEGLDLQGRDVGKPKRVAAKVQRFKANIWLGDDFPIKLQEQVLPILDLMSTMASPHVSKLKDFITMQLPSGFPVKIEIPLFHVLNAVVTFGNVFAIETPVANVTSIEESDDRTSCVIDDCCFDVPAEYVRRSSSDYRRQVTFEDEDELMQFAIQQSLIDSGSENDEVDIWEALRAQRPLTPNFYEDEQLQRALQESLITGYQQQQQQQHSGDASSGDLVVPARPAALDNGQAAAAALDEVDSIPDYLDPNLELAIKLSQEEERRREEERKREEEMLAEVLRLSLEEK</sequence>
<dbReference type="Gene3D" id="1.25.40.20">
    <property type="entry name" value="Ankyrin repeat-containing domain"/>
    <property type="match status" value="1"/>
</dbReference>
<dbReference type="InterPro" id="IPR036770">
    <property type="entry name" value="Ankyrin_rpt-contain_sf"/>
</dbReference>
<proteinExistence type="predicted"/>
<reference evidence="12" key="1">
    <citation type="submission" date="2021-05" db="EMBL/GenBank/DDBJ databases">
        <authorList>
            <person name="Alioto T."/>
            <person name="Alioto T."/>
            <person name="Gomez Garrido J."/>
        </authorList>
    </citation>
    <scope>NUCLEOTIDE SEQUENCE</scope>
</reference>
<comment type="subcellular location">
    <subcellularLocation>
        <location evidence="1">Cell membrane</location>
    </subcellularLocation>
    <subcellularLocation>
        <location evidence="2">Late endosome</location>
    </subcellularLocation>
</comment>
<dbReference type="Pfam" id="PF12796">
    <property type="entry name" value="Ank_2"/>
    <property type="match status" value="1"/>
</dbReference>
<evidence type="ECO:0000256" key="9">
    <source>
        <dbReference type="SAM" id="Coils"/>
    </source>
</evidence>
<dbReference type="AlphaFoldDB" id="A0A8D8A351"/>
<feature type="repeat" description="ANK" evidence="8">
    <location>
        <begin position="42"/>
        <end position="74"/>
    </location>
</feature>
<dbReference type="InterPro" id="IPR055285">
    <property type="entry name" value="ANKRD13_C"/>
</dbReference>
<keyword evidence="3" id="KW-1003">Cell membrane</keyword>
<feature type="region of interest" description="Disordered" evidence="10">
    <location>
        <begin position="330"/>
        <end position="358"/>
    </location>
</feature>
<keyword evidence="8" id="KW-0040">ANK repeat</keyword>
<evidence type="ECO:0000256" key="3">
    <source>
        <dbReference type="ARBA" id="ARBA00022475"/>
    </source>
</evidence>
<feature type="coiled-coil region" evidence="9">
    <location>
        <begin position="614"/>
        <end position="642"/>
    </location>
</feature>
<dbReference type="InterPro" id="IPR021832">
    <property type="entry name" value="ANKRD13"/>
</dbReference>
<feature type="domain" description="Ankyrin repeat" evidence="11">
    <location>
        <begin position="157"/>
        <end position="492"/>
    </location>
</feature>
<evidence type="ECO:0000256" key="2">
    <source>
        <dbReference type="ARBA" id="ARBA00004603"/>
    </source>
</evidence>
<dbReference type="GO" id="GO:0002091">
    <property type="term" value="P:negative regulation of receptor internalization"/>
    <property type="evidence" value="ECO:0007669"/>
    <property type="project" value="UniProtKB-ARBA"/>
</dbReference>
<keyword evidence="5" id="KW-0967">Endosome</keyword>
<dbReference type="PROSITE" id="PS50330">
    <property type="entry name" value="UIM"/>
    <property type="match status" value="2"/>
</dbReference>
<dbReference type="Pfam" id="PF11904">
    <property type="entry name" value="ANKRD13_C"/>
    <property type="match status" value="1"/>
</dbReference>
<evidence type="ECO:0000313" key="12">
    <source>
        <dbReference type="EMBL" id="CAG6449393.1"/>
    </source>
</evidence>
<evidence type="ECO:0000256" key="7">
    <source>
        <dbReference type="ARBA" id="ARBA00024956"/>
    </source>
</evidence>
<feature type="region of interest" description="Disordered" evidence="10">
    <location>
        <begin position="564"/>
        <end position="583"/>
    </location>
</feature>
<dbReference type="GO" id="GO:0005886">
    <property type="term" value="C:plasma membrane"/>
    <property type="evidence" value="ECO:0007669"/>
    <property type="project" value="UniProtKB-SubCell"/>
</dbReference>